<name>A0A1I3NF27_9BACL</name>
<dbReference type="EMBL" id="FORR01000004">
    <property type="protein sequence ID" value="SFJ07727.1"/>
    <property type="molecule type" value="Genomic_DNA"/>
</dbReference>
<dbReference type="PANTHER" id="PTHR43415">
    <property type="entry name" value="SPERMIDINE N(1)-ACETYLTRANSFERASE"/>
    <property type="match status" value="1"/>
</dbReference>
<dbReference type="Proteomes" id="UP000199545">
    <property type="component" value="Unassembled WGS sequence"/>
</dbReference>
<protein>
    <submittedName>
        <fullName evidence="2">Protein N-acetyltransferase, RimJ/RimL family</fullName>
    </submittedName>
</protein>
<sequence>MLNIRAVDIKDVDFIYYLRNDPEIAFWGSGKHGDTLLTRKEIEEIIINQRSTDRRRWFIIEVEDGYTEPHSIGMVTFRDFDRVARSVTIGMCLAKEYWGKGYGTQALRKFTDFLFQSYNLHRIQLDTFKGNERAIHTYKKCGFVQEGVLRQAFWTSNGYQDRVIIWAFV</sequence>
<dbReference type="GO" id="GO:0016747">
    <property type="term" value="F:acyltransferase activity, transferring groups other than amino-acyl groups"/>
    <property type="evidence" value="ECO:0007669"/>
    <property type="project" value="InterPro"/>
</dbReference>
<dbReference type="PANTHER" id="PTHR43415:SF3">
    <property type="entry name" value="GNAT-FAMILY ACETYLTRANSFERASE"/>
    <property type="match status" value="1"/>
</dbReference>
<reference evidence="2 3" key="1">
    <citation type="submission" date="2016-10" db="EMBL/GenBank/DDBJ databases">
        <authorList>
            <person name="de Groot N.N."/>
        </authorList>
    </citation>
    <scope>NUCLEOTIDE SEQUENCE [LARGE SCALE GENOMIC DNA]</scope>
    <source>
        <strain evidence="2 3">DSM 44778</strain>
    </source>
</reference>
<dbReference type="AlphaFoldDB" id="A0A1I3NF27"/>
<dbReference type="CDD" id="cd04301">
    <property type="entry name" value="NAT_SF"/>
    <property type="match status" value="1"/>
</dbReference>
<evidence type="ECO:0000259" key="1">
    <source>
        <dbReference type="PROSITE" id="PS51186"/>
    </source>
</evidence>
<dbReference type="PROSITE" id="PS51186">
    <property type="entry name" value="GNAT"/>
    <property type="match status" value="1"/>
</dbReference>
<keyword evidence="3" id="KW-1185">Reference proteome</keyword>
<dbReference type="Pfam" id="PF13302">
    <property type="entry name" value="Acetyltransf_3"/>
    <property type="match status" value="1"/>
</dbReference>
<dbReference type="InterPro" id="IPR016181">
    <property type="entry name" value="Acyl_CoA_acyltransferase"/>
</dbReference>
<dbReference type="InterPro" id="IPR000182">
    <property type="entry name" value="GNAT_dom"/>
</dbReference>
<dbReference type="RefSeq" id="WP_093228864.1">
    <property type="nucleotide sequence ID" value="NZ_FORR01000004.1"/>
</dbReference>
<dbReference type="SUPFAM" id="SSF55729">
    <property type="entry name" value="Acyl-CoA N-acyltransferases (Nat)"/>
    <property type="match status" value="1"/>
</dbReference>
<keyword evidence="2" id="KW-0808">Transferase</keyword>
<accession>A0A1I3NF27</accession>
<dbReference type="STRING" id="46223.SAMN05421852_104111"/>
<organism evidence="2 3">
    <name type="scientific">Thermoflavimicrobium dichotomicum</name>
    <dbReference type="NCBI Taxonomy" id="46223"/>
    <lineage>
        <taxon>Bacteria</taxon>
        <taxon>Bacillati</taxon>
        <taxon>Bacillota</taxon>
        <taxon>Bacilli</taxon>
        <taxon>Bacillales</taxon>
        <taxon>Thermoactinomycetaceae</taxon>
        <taxon>Thermoflavimicrobium</taxon>
    </lineage>
</organism>
<gene>
    <name evidence="2" type="ORF">SAMN05421852_104111</name>
</gene>
<evidence type="ECO:0000313" key="3">
    <source>
        <dbReference type="Proteomes" id="UP000199545"/>
    </source>
</evidence>
<evidence type="ECO:0000313" key="2">
    <source>
        <dbReference type="EMBL" id="SFJ07727.1"/>
    </source>
</evidence>
<feature type="domain" description="N-acetyltransferase" evidence="1">
    <location>
        <begin position="2"/>
        <end position="169"/>
    </location>
</feature>
<dbReference type="Gene3D" id="3.40.630.30">
    <property type="match status" value="1"/>
</dbReference>
<proteinExistence type="predicted"/>
<dbReference type="OrthoDB" id="9795206at2"/>